<dbReference type="Proteomes" id="UP001295684">
    <property type="component" value="Unassembled WGS sequence"/>
</dbReference>
<keyword evidence="1" id="KW-0175">Coiled coil</keyword>
<organism evidence="3 4">
    <name type="scientific">Euplotes crassus</name>
    <dbReference type="NCBI Taxonomy" id="5936"/>
    <lineage>
        <taxon>Eukaryota</taxon>
        <taxon>Sar</taxon>
        <taxon>Alveolata</taxon>
        <taxon>Ciliophora</taxon>
        <taxon>Intramacronucleata</taxon>
        <taxon>Spirotrichea</taxon>
        <taxon>Hypotrichia</taxon>
        <taxon>Euplotida</taxon>
        <taxon>Euplotidae</taxon>
        <taxon>Moneuplotes</taxon>
    </lineage>
</organism>
<evidence type="ECO:0000313" key="3">
    <source>
        <dbReference type="EMBL" id="CAI2383992.1"/>
    </source>
</evidence>
<name>A0AAD2D7Q6_EUPCR</name>
<protein>
    <submittedName>
        <fullName evidence="3">Uncharacterized protein</fullName>
    </submittedName>
</protein>
<feature type="region of interest" description="Disordered" evidence="2">
    <location>
        <begin position="302"/>
        <end position="323"/>
    </location>
</feature>
<proteinExistence type="predicted"/>
<sequence length="514" mass="60380">MLRCQSPVKYYVVYSSEYICGECKEITYSDHEVKPLAVPHEINCSLQIVECNIETIELLLVHKPTLQYKWEHLMESFKDFKVRVTELREAFQNLITKKFWSKMEDIKPQIEQLKQEWKQSQILTEMLLFKNSESIRLRVKGIDEQDSVLNQNIRLKVTLDKVRRERLQVETDLNTKIERLSKHNSEIDSQRDQLQEELDSTKHRAEQLETQTEEKQARIEDMKTNYAALKTNYEDLKTEISNKIDGLDESQSQANKNIQKSYKRLEEQGSEFHQIVCENLENMGKDLDWIKVTQTTNQKESLDKLEEISEDNNNPKSSKESKRIKQKLDYIKEAITEGNSHLTRMLTKTYVQTYPSLKESPDPVSIEFLERIVCRNHIVLDLSLDVYRKVVKVLDKRFVSHCKEITLNGLDGIEVDALTNFLQNCIPDRLKGLTLCGSDDYPPITPFLDSILNLKKKISEEINFCFFTMTHKEKELIDEAFEEITVEDDRNQRLIMFRCVICCCGCELNRIILR</sequence>
<accession>A0AAD2D7Q6</accession>
<gene>
    <name evidence="3" type="ORF">ECRASSUSDP1_LOCUS25511</name>
</gene>
<evidence type="ECO:0000256" key="2">
    <source>
        <dbReference type="SAM" id="MobiDB-lite"/>
    </source>
</evidence>
<comment type="caution">
    <text evidence="3">The sequence shown here is derived from an EMBL/GenBank/DDBJ whole genome shotgun (WGS) entry which is preliminary data.</text>
</comment>
<dbReference type="EMBL" id="CAMPGE010026297">
    <property type="protein sequence ID" value="CAI2383992.1"/>
    <property type="molecule type" value="Genomic_DNA"/>
</dbReference>
<dbReference type="Gene3D" id="1.10.287.1490">
    <property type="match status" value="1"/>
</dbReference>
<dbReference type="AlphaFoldDB" id="A0AAD2D7Q6"/>
<evidence type="ECO:0000256" key="1">
    <source>
        <dbReference type="SAM" id="Coils"/>
    </source>
</evidence>
<feature type="coiled-coil region" evidence="1">
    <location>
        <begin position="177"/>
        <end position="239"/>
    </location>
</feature>
<keyword evidence="4" id="KW-1185">Reference proteome</keyword>
<reference evidence="3" key="1">
    <citation type="submission" date="2023-07" db="EMBL/GenBank/DDBJ databases">
        <authorList>
            <consortium name="AG Swart"/>
            <person name="Singh M."/>
            <person name="Singh A."/>
            <person name="Seah K."/>
            <person name="Emmerich C."/>
        </authorList>
    </citation>
    <scope>NUCLEOTIDE SEQUENCE</scope>
    <source>
        <strain evidence="3">DP1</strain>
    </source>
</reference>
<evidence type="ECO:0000313" key="4">
    <source>
        <dbReference type="Proteomes" id="UP001295684"/>
    </source>
</evidence>